<keyword evidence="1" id="KW-0812">Transmembrane</keyword>
<evidence type="ECO:0000256" key="1">
    <source>
        <dbReference type="SAM" id="Phobius"/>
    </source>
</evidence>
<keyword evidence="1" id="KW-0472">Membrane</keyword>
<name>A0ABT7LCR7_9BURK</name>
<evidence type="ECO:0000313" key="3">
    <source>
        <dbReference type="EMBL" id="MDL5030647.1"/>
    </source>
</evidence>
<accession>A0ABT7LCR7</accession>
<feature type="transmembrane region" description="Helical" evidence="1">
    <location>
        <begin position="161"/>
        <end position="189"/>
    </location>
</feature>
<dbReference type="GO" id="GO:0006508">
    <property type="term" value="P:proteolysis"/>
    <property type="evidence" value="ECO:0007669"/>
    <property type="project" value="UniProtKB-KW"/>
</dbReference>
<proteinExistence type="predicted"/>
<keyword evidence="3" id="KW-0378">Hydrolase</keyword>
<organism evidence="3 4">
    <name type="scientific">Roseateles subflavus</name>
    <dbReference type="NCBI Taxonomy" id="3053353"/>
    <lineage>
        <taxon>Bacteria</taxon>
        <taxon>Pseudomonadati</taxon>
        <taxon>Pseudomonadota</taxon>
        <taxon>Betaproteobacteria</taxon>
        <taxon>Burkholderiales</taxon>
        <taxon>Sphaerotilaceae</taxon>
        <taxon>Roseateles</taxon>
    </lineage>
</organism>
<sequence length="222" mass="24967">MNLSPAAWARILPFLLFLGLLALRGAMADLGWLDARWIYALNLLLVGGLLAWSWRSFGELHRQNRPQGREALWSVLVGLLVFVAWIQLDAPWMQIGEPTAAFVPLQADGRLDWALIAVRWLGAVALVPVMEELFWRSFVMRWLEHPQFEAVPPQRVTLKPVVLSTFAFMLVHPLWLAAIVAGAAYAALYVRTGRLWNAVIAHAVTNGALGVWVVATGHWQFW</sequence>
<protein>
    <submittedName>
        <fullName evidence="3">CAAX prenyl protease-related protein</fullName>
    </submittedName>
</protein>
<evidence type="ECO:0000259" key="2">
    <source>
        <dbReference type="Pfam" id="PF02517"/>
    </source>
</evidence>
<dbReference type="InterPro" id="IPR014346">
    <property type="entry name" value="Prenyl_protease-related"/>
</dbReference>
<keyword evidence="1" id="KW-1133">Transmembrane helix</keyword>
<dbReference type="InterPro" id="IPR003675">
    <property type="entry name" value="Rce1/LyrA-like_dom"/>
</dbReference>
<keyword evidence="4" id="KW-1185">Reference proteome</keyword>
<comment type="caution">
    <text evidence="3">The sequence shown here is derived from an EMBL/GenBank/DDBJ whole genome shotgun (WGS) entry which is preliminary data.</text>
</comment>
<dbReference type="Pfam" id="PF02517">
    <property type="entry name" value="Rce1-like"/>
    <property type="match status" value="1"/>
</dbReference>
<dbReference type="EMBL" id="JASVDS010000001">
    <property type="protein sequence ID" value="MDL5030647.1"/>
    <property type="molecule type" value="Genomic_DNA"/>
</dbReference>
<feature type="transmembrane region" description="Helical" evidence="1">
    <location>
        <begin position="195"/>
        <end position="215"/>
    </location>
</feature>
<reference evidence="3 4" key="1">
    <citation type="submission" date="2023-06" db="EMBL/GenBank/DDBJ databases">
        <title>Pelomonas sp. APW6 16S ribosomal RNA gene genome sequencing and assembly.</title>
        <authorList>
            <person name="Woo H."/>
        </authorList>
    </citation>
    <scope>NUCLEOTIDE SEQUENCE [LARGE SCALE GENOMIC DNA]</scope>
    <source>
        <strain evidence="3 4">APW6</strain>
    </source>
</reference>
<dbReference type="RefSeq" id="WP_285980780.1">
    <property type="nucleotide sequence ID" value="NZ_JASVDS010000001.1"/>
</dbReference>
<dbReference type="Proteomes" id="UP001238603">
    <property type="component" value="Unassembled WGS sequence"/>
</dbReference>
<feature type="domain" description="CAAX prenyl protease 2/Lysostaphin resistance protein A-like" evidence="2">
    <location>
        <begin position="116"/>
        <end position="207"/>
    </location>
</feature>
<dbReference type="GO" id="GO:0008233">
    <property type="term" value="F:peptidase activity"/>
    <property type="evidence" value="ECO:0007669"/>
    <property type="project" value="UniProtKB-KW"/>
</dbReference>
<gene>
    <name evidence="3" type="ORF">QRD43_01910</name>
</gene>
<dbReference type="NCBIfam" id="TIGR03008">
    <property type="entry name" value="pepcterm_CAAX"/>
    <property type="match status" value="1"/>
</dbReference>
<keyword evidence="3" id="KW-0645">Protease</keyword>
<evidence type="ECO:0000313" key="4">
    <source>
        <dbReference type="Proteomes" id="UP001238603"/>
    </source>
</evidence>
<feature type="transmembrane region" description="Helical" evidence="1">
    <location>
        <begin position="38"/>
        <end position="58"/>
    </location>
</feature>
<feature type="transmembrane region" description="Helical" evidence="1">
    <location>
        <begin position="70"/>
        <end position="88"/>
    </location>
</feature>